<proteinExistence type="predicted"/>
<name>A0A645I4S9_9ZZZZ</name>
<reference evidence="1" key="1">
    <citation type="submission" date="2019-08" db="EMBL/GenBank/DDBJ databases">
        <authorList>
            <person name="Kucharzyk K."/>
            <person name="Murdoch R.W."/>
            <person name="Higgins S."/>
            <person name="Loffler F."/>
        </authorList>
    </citation>
    <scope>NUCLEOTIDE SEQUENCE</scope>
</reference>
<dbReference type="AntiFam" id="ANF00142">
    <property type="entry name" value="Shadow ORF (opposite yadG)"/>
</dbReference>
<dbReference type="AlphaFoldDB" id="A0A645I4S9"/>
<sequence>MGDQDDRRAHFALQLFHQIQHLRLNGHIQRCRGLICNQQLRLCRKRHRNHHALTHAAGKLVRIFVHTLVRGWDTHFFQHFCRLLPGLFFADFAVCLVHLHQLHPNAVSGVQGGHRLLKDHGYFTAAHLAHFFFTQRHKVAPLKTNAATGNKAGLFGQQT</sequence>
<protein>
    <submittedName>
        <fullName evidence="1">Uncharacterized protein</fullName>
    </submittedName>
</protein>
<dbReference type="EMBL" id="VSSQ01106796">
    <property type="protein sequence ID" value="MPN46268.1"/>
    <property type="molecule type" value="Genomic_DNA"/>
</dbReference>
<organism evidence="1">
    <name type="scientific">bioreactor metagenome</name>
    <dbReference type="NCBI Taxonomy" id="1076179"/>
    <lineage>
        <taxon>unclassified sequences</taxon>
        <taxon>metagenomes</taxon>
        <taxon>ecological metagenomes</taxon>
    </lineage>
</organism>
<dbReference type="AntiFam" id="ANF00095">
    <property type="entry name" value="Shadow ORF (opposite ABC transporters)"/>
</dbReference>
<comment type="caution">
    <text evidence="1">The sequence shown here is derived from an EMBL/GenBank/DDBJ whole genome shotgun (WGS) entry which is preliminary data.</text>
</comment>
<accession>A0A645I4S9</accession>
<evidence type="ECO:0000313" key="1">
    <source>
        <dbReference type="EMBL" id="MPN46268.1"/>
    </source>
</evidence>
<gene>
    <name evidence="1" type="ORF">SDC9_193853</name>
</gene>